<organism evidence="1 2">
    <name type="scientific">Petrotoga miotherma DSM 10691</name>
    <dbReference type="NCBI Taxonomy" id="1434326"/>
    <lineage>
        <taxon>Bacteria</taxon>
        <taxon>Thermotogati</taxon>
        <taxon>Thermotogota</taxon>
        <taxon>Thermotogae</taxon>
        <taxon>Petrotogales</taxon>
        <taxon>Petrotogaceae</taxon>
        <taxon>Petrotoga</taxon>
    </lineage>
</organism>
<gene>
    <name evidence="1" type="ORF">X928_08230</name>
</gene>
<protein>
    <submittedName>
        <fullName evidence="1">Uncharacterized protein</fullName>
    </submittedName>
</protein>
<comment type="caution">
    <text evidence="1">The sequence shown here is derived from an EMBL/GenBank/DDBJ whole genome shotgun (WGS) entry which is preliminary data.</text>
</comment>
<evidence type="ECO:0000313" key="1">
    <source>
        <dbReference type="EMBL" id="PNR99040.1"/>
    </source>
</evidence>
<proteinExistence type="predicted"/>
<dbReference type="EMBL" id="AZRM01000043">
    <property type="protein sequence ID" value="PNR99040.1"/>
    <property type="molecule type" value="Genomic_DNA"/>
</dbReference>
<dbReference type="Proteomes" id="UP000236199">
    <property type="component" value="Unassembled WGS sequence"/>
</dbReference>
<keyword evidence="2" id="KW-1185">Reference proteome</keyword>
<reference evidence="1 2" key="1">
    <citation type="submission" date="2013-12" db="EMBL/GenBank/DDBJ databases">
        <title>Comparative genomics of Petrotoga isolates.</title>
        <authorList>
            <person name="Nesbo C.L."/>
            <person name="Charchuk R."/>
            <person name="Chow K."/>
        </authorList>
    </citation>
    <scope>NUCLEOTIDE SEQUENCE [LARGE SCALE GENOMIC DNA]</scope>
    <source>
        <strain evidence="1 2">DSM 10691</strain>
    </source>
</reference>
<name>A0A2K1P8B9_9BACT</name>
<sequence length="180" mass="20060">MKKTIFYNLDSIRDVLLDPARGVLLTMLLVINISVISFSQTSDSVNIPVYISVPSYVAIDSVDKESLEYEFDLSSPQNKSEEVKLKIAANTAFELNVEFEVEESSFNEQNQALLELLNSSFNYAVDSNESPYGVVEKTVQVGFNFHQALDNSPEIRELLLKSGEYNGKVGNFVFTVSPAV</sequence>
<evidence type="ECO:0000313" key="2">
    <source>
        <dbReference type="Proteomes" id="UP000236199"/>
    </source>
</evidence>
<dbReference type="OrthoDB" id="49339at2"/>
<dbReference type="RefSeq" id="WP_103079253.1">
    <property type="nucleotide sequence ID" value="NZ_AZRM01000043.1"/>
</dbReference>
<accession>A0A2K1P8B9</accession>
<dbReference type="AlphaFoldDB" id="A0A2K1P8B9"/>